<evidence type="ECO:0000313" key="1">
    <source>
        <dbReference type="EMBL" id="OJX59974.1"/>
    </source>
</evidence>
<name>A0A1M3L3N2_9BACT</name>
<proteinExistence type="predicted"/>
<organism evidence="1 2">
    <name type="scientific">Candidatus Kapaibacterium thiocyanatum</name>
    <dbReference type="NCBI Taxonomy" id="1895771"/>
    <lineage>
        <taxon>Bacteria</taxon>
        <taxon>Pseudomonadati</taxon>
        <taxon>Candidatus Kapaibacteriota</taxon>
        <taxon>Candidatus Kapaibacteriia</taxon>
        <taxon>Candidatus Kapaibacteriales</taxon>
        <taxon>Candidatus Kapaibacteriaceae</taxon>
        <taxon>Candidatus Kapaibacterium</taxon>
    </lineage>
</organism>
<reference evidence="1 2" key="1">
    <citation type="submission" date="2016-09" db="EMBL/GenBank/DDBJ databases">
        <title>Genome-resolved meta-omics ties microbial dynamics to process performance in biotechnology for thiocyanate degradation.</title>
        <authorList>
            <person name="Kantor R.S."/>
            <person name="Huddy R.J."/>
            <person name="Iyer R."/>
            <person name="Thomas B.C."/>
            <person name="Brown C.T."/>
            <person name="Anantharaman K."/>
            <person name="Tringe S."/>
            <person name="Hettich R.L."/>
            <person name="Harrison S.T."/>
            <person name="Banfield J.F."/>
        </authorList>
    </citation>
    <scope>NUCLEOTIDE SEQUENCE [LARGE SCALE GENOMIC DNA]</scope>
    <source>
        <strain evidence="1">59-99</strain>
    </source>
</reference>
<comment type="caution">
    <text evidence="1">The sequence shown here is derived from an EMBL/GenBank/DDBJ whole genome shotgun (WGS) entry which is preliminary data.</text>
</comment>
<accession>A0A1M3L3N2</accession>
<dbReference type="EMBL" id="MKVH01000008">
    <property type="protein sequence ID" value="OJX59974.1"/>
    <property type="molecule type" value="Genomic_DNA"/>
</dbReference>
<protein>
    <submittedName>
        <fullName evidence="1">Uncharacterized protein</fullName>
    </submittedName>
</protein>
<gene>
    <name evidence="1" type="ORF">BGO89_08250</name>
</gene>
<evidence type="ECO:0000313" key="2">
    <source>
        <dbReference type="Proteomes" id="UP000184233"/>
    </source>
</evidence>
<dbReference type="AlphaFoldDB" id="A0A1M3L3N2"/>
<dbReference type="Proteomes" id="UP000184233">
    <property type="component" value="Unassembled WGS sequence"/>
</dbReference>
<sequence length="158" mass="18077">MQLRDLIGREIQDILFTEETYDKSEYIALMTADCYMVLDEGLVIGFPLSISGDTVWIRELDPSARSYFPPMKKMWWQRRGQVSAASDIKGRRITSIVGYTSEDVGEDEPDRTFFELDSGVLITHVPMRPVGIHVGLYVHASIREVEVQYGKDWIRISG</sequence>